<evidence type="ECO:0000256" key="1">
    <source>
        <dbReference type="SAM" id="MobiDB-lite"/>
    </source>
</evidence>
<evidence type="ECO:0000313" key="3">
    <source>
        <dbReference type="EMBL" id="CAD8577471.1"/>
    </source>
</evidence>
<proteinExistence type="predicted"/>
<evidence type="ECO:0000259" key="2">
    <source>
        <dbReference type="Pfam" id="PF01702"/>
    </source>
</evidence>
<sequence>MKFQFTVNFKDRRTNARLGEVLCGADEVDGDVSTLPTPAVLVPTSKGEHAVLTLDLLANVEKRLLSVLFYKRGEKLTIDETTRLFGTVVIGGHFVEKSGRGLKRIRDEEDGAKEKAGEDAEEERARAAHAHAEKGPPSQRLTVGHYRDSMYFGLNSQSRAATGIVCDTPFGQKSMTPEEYSRIWSGDAHVAIALADEHVGWESMKKSKTAAIRTCEWLDVCVRESKANDIPLWGVVLGGEFKDVRAECSKKVAERDEDLAGYVLGGFYAGETPSKRSELIECVIEHLPAQKPRYLPGVTTLEDIIDNIERGVDVFDATWASETASRGRAFVFPIRSEDVLDWDEETDEWNQPCATTGADAYSINIWSTAYKRDFSPFIDKTTRGDVCACPACTEHTRAYVHHLLQAHEMTSQVLLEAHNLYHLVSFFAEARRALRDGTWARFATFHRRYAASSRFVKAAATPATSAKNNQALEK</sequence>
<dbReference type="AlphaFoldDB" id="A0A6U0EDH9"/>
<dbReference type="InterPro" id="IPR050852">
    <property type="entry name" value="Queuine_tRNA-ribosyltrfase"/>
</dbReference>
<gene>
    <name evidence="3" type="ORF">OMED0929_LOCUS1220</name>
</gene>
<dbReference type="GO" id="GO:0006400">
    <property type="term" value="P:tRNA modification"/>
    <property type="evidence" value="ECO:0007669"/>
    <property type="project" value="InterPro"/>
</dbReference>
<name>A0A6U0EDH9_9CHLO</name>
<reference evidence="3" key="1">
    <citation type="submission" date="2021-01" db="EMBL/GenBank/DDBJ databases">
        <authorList>
            <person name="Corre E."/>
            <person name="Pelletier E."/>
            <person name="Niang G."/>
            <person name="Scheremetjew M."/>
            <person name="Finn R."/>
            <person name="Kale V."/>
            <person name="Holt S."/>
            <person name="Cochrane G."/>
            <person name="Meng A."/>
            <person name="Brown T."/>
            <person name="Cohen L."/>
        </authorList>
    </citation>
    <scope>NUCLEOTIDE SEQUENCE</scope>
    <source>
        <strain evidence="3">Clade-D-RCC2572</strain>
    </source>
</reference>
<dbReference type="InterPro" id="IPR002616">
    <property type="entry name" value="tRNA_ribo_trans-like"/>
</dbReference>
<dbReference type="PANTHER" id="PTHR46064">
    <property type="entry name" value="QUEUINE TRNA-RIBOSYLTRANSFERASE ACCESSORY SUBUNIT 2"/>
    <property type="match status" value="1"/>
</dbReference>
<dbReference type="InterPro" id="IPR036511">
    <property type="entry name" value="TGT-like_sf"/>
</dbReference>
<dbReference type="Gene3D" id="3.20.20.105">
    <property type="entry name" value="Queuine tRNA-ribosyltransferase-like"/>
    <property type="match status" value="1"/>
</dbReference>
<dbReference type="Pfam" id="PF01702">
    <property type="entry name" value="TGT"/>
    <property type="match status" value="1"/>
</dbReference>
<accession>A0A6U0EDH9</accession>
<feature type="domain" description="tRNA-guanine(15) transglycosylase-like" evidence="2">
    <location>
        <begin position="158"/>
        <end position="445"/>
    </location>
</feature>
<feature type="region of interest" description="Disordered" evidence="1">
    <location>
        <begin position="106"/>
        <end position="141"/>
    </location>
</feature>
<organism evidence="3">
    <name type="scientific">Ostreococcus mediterraneus</name>
    <dbReference type="NCBI Taxonomy" id="1486918"/>
    <lineage>
        <taxon>Eukaryota</taxon>
        <taxon>Viridiplantae</taxon>
        <taxon>Chlorophyta</taxon>
        <taxon>Mamiellophyceae</taxon>
        <taxon>Mamiellales</taxon>
        <taxon>Bathycoccaceae</taxon>
        <taxon>Ostreococcus</taxon>
    </lineage>
</organism>
<protein>
    <recommendedName>
        <fullName evidence="2">tRNA-guanine(15) transglycosylase-like domain-containing protein</fullName>
    </recommendedName>
</protein>
<dbReference type="SUPFAM" id="SSF51713">
    <property type="entry name" value="tRNA-guanine transglycosylase"/>
    <property type="match status" value="1"/>
</dbReference>
<dbReference type="EMBL" id="HBEW01001414">
    <property type="protein sequence ID" value="CAD8577471.1"/>
    <property type="molecule type" value="Transcribed_RNA"/>
</dbReference>
<feature type="compositionally biased region" description="Basic and acidic residues" evidence="1">
    <location>
        <begin position="106"/>
        <end position="134"/>
    </location>
</feature>
<dbReference type="PANTHER" id="PTHR46064:SF1">
    <property type="entry name" value="QUEUINE TRNA-RIBOSYLTRANSFERASE ACCESSORY SUBUNIT 2"/>
    <property type="match status" value="1"/>
</dbReference>
<dbReference type="NCBIfam" id="TIGR00449">
    <property type="entry name" value="tgt_general"/>
    <property type="match status" value="1"/>
</dbReference>